<keyword evidence="3" id="KW-0378">Hydrolase</keyword>
<dbReference type="Proteomes" id="UP000219336">
    <property type="component" value="Unassembled WGS sequence"/>
</dbReference>
<dbReference type="EMBL" id="OANU01000009">
    <property type="protein sequence ID" value="SNX47424.1"/>
    <property type="molecule type" value="Genomic_DNA"/>
</dbReference>
<sequence length="629" mass="70130">MNRTVTKLALILASMTSGWAMATPDLSTTQAPVLSIGDKLVLGRVESVYYQDIEALKGIPFVGKVDTGADTTSMHAEDIHVTSDNPKYQGLTDEKLLQTIVDEYGGSASDWWLEEFDNEERNFGGMVTFTLRHPYTGEKITMERPLARTSVIRSRTSATPIYRPVITLPLTIAGKTVDTEVNLTDRSGFSAPILIGKTFLADNAWVMAGYDYLQEQRDAQVIGRRESGEVDGVPVDVSLSLQNNYSVLNAQNIELNKKENKVSFDLVGKDKSKKRVTYPLVKMLSVSGKEYPVIFVPFKGGKDFEQTIQVYLKDRSKYSSQLRLGLNTLSKNFIVDTGAIHKLDKKKQSFESRMKNKPLVVSPVESLILDGYELYAEPSFAVSTPLLKVASFEMIEAKDRDIVEYYLSNDQGNSEKIRKTILRKIKVGDTVRPVVDGEFIVGDKKVTVEFALETLDSDEGDKPYFIIGKHTAKSGVLVNTRSENLLDAYPVFTAGHIENATVEGLQFPVKLDTGADVSSMNALDIKQFKKNGKDMVTFTYANDMGMQQEFTREVVDVMRIKAKAGEEANVRPVVEMRVKLGDVEKTVRVNLQDRSRFHYSMILGKNFLKYGAVVSSDENFLLGNDIGSH</sequence>
<proteinExistence type="predicted"/>
<keyword evidence="1" id="KW-0732">Signal</keyword>
<dbReference type="PANTHER" id="PTHR38037:SF2">
    <property type="entry name" value="ATP-DEPENDENT ZINC PROTEASE DOMAIN-CONTAINING PROTEIN-RELATED"/>
    <property type="match status" value="1"/>
</dbReference>
<dbReference type="InterPro" id="IPR021109">
    <property type="entry name" value="Peptidase_aspartic_dom_sf"/>
</dbReference>
<feature type="chain" id="PRO_5012376430" evidence="1">
    <location>
        <begin position="23"/>
        <end position="629"/>
    </location>
</feature>
<dbReference type="SUPFAM" id="SSF50630">
    <property type="entry name" value="Acid proteases"/>
    <property type="match status" value="4"/>
</dbReference>
<organism evidence="3 4">
    <name type="scientific">Vibrio thalassae</name>
    <dbReference type="NCBI Taxonomy" id="1243014"/>
    <lineage>
        <taxon>Bacteria</taxon>
        <taxon>Pseudomonadati</taxon>
        <taxon>Pseudomonadota</taxon>
        <taxon>Gammaproteobacteria</taxon>
        <taxon>Vibrionales</taxon>
        <taxon>Vibrionaceae</taxon>
        <taxon>Vibrio</taxon>
    </lineage>
</organism>
<evidence type="ECO:0000256" key="1">
    <source>
        <dbReference type="SAM" id="SignalP"/>
    </source>
</evidence>
<dbReference type="GO" id="GO:0008233">
    <property type="term" value="F:peptidase activity"/>
    <property type="evidence" value="ECO:0007669"/>
    <property type="project" value="UniProtKB-KW"/>
</dbReference>
<dbReference type="RefSeq" id="WP_096992700.1">
    <property type="nucleotide sequence ID" value="NZ_JBHSII010000001.1"/>
</dbReference>
<reference evidence="4" key="1">
    <citation type="submission" date="2016-06" db="EMBL/GenBank/DDBJ databases">
        <authorList>
            <person name="Rodrigo-Torres L."/>
            <person name="Arahal R.D."/>
            <person name="Lucena T."/>
        </authorList>
    </citation>
    <scope>NUCLEOTIDE SEQUENCE [LARGE SCALE GENOMIC DNA]</scope>
    <source>
        <strain evidence="4">CECT8203</strain>
    </source>
</reference>
<dbReference type="AlphaFoldDB" id="A0A240EFG3"/>
<keyword evidence="4" id="KW-1185">Reference proteome</keyword>
<evidence type="ECO:0000259" key="2">
    <source>
        <dbReference type="Pfam" id="PF05618"/>
    </source>
</evidence>
<dbReference type="PANTHER" id="PTHR38037">
    <property type="entry name" value="ZN_PROTEASE DOMAIN-CONTAINING PROTEIN"/>
    <property type="match status" value="1"/>
</dbReference>
<dbReference type="Pfam" id="PF05618">
    <property type="entry name" value="Zn_protease"/>
    <property type="match status" value="2"/>
</dbReference>
<name>A0A240EFG3_9VIBR</name>
<gene>
    <name evidence="3" type="ORF">VTH8203_01028</name>
</gene>
<feature type="domain" description="Retropepsin-like aspartic endopeptidase" evidence="2">
    <location>
        <begin position="495"/>
        <end position="620"/>
    </location>
</feature>
<protein>
    <submittedName>
        <fullName evidence="3">Retroviral aspartyl protease</fullName>
    </submittedName>
</protein>
<keyword evidence="3" id="KW-0645">Protease</keyword>
<evidence type="ECO:0000313" key="4">
    <source>
        <dbReference type="Proteomes" id="UP000219336"/>
    </source>
</evidence>
<dbReference type="GO" id="GO:0006508">
    <property type="term" value="P:proteolysis"/>
    <property type="evidence" value="ECO:0007669"/>
    <property type="project" value="UniProtKB-KW"/>
</dbReference>
<feature type="domain" description="Retropepsin-like aspartic endopeptidase" evidence="2">
    <location>
        <begin position="138"/>
        <end position="215"/>
    </location>
</feature>
<dbReference type="InterPro" id="IPR008503">
    <property type="entry name" value="Asp_endopeptidase"/>
</dbReference>
<dbReference type="Gene3D" id="2.40.70.10">
    <property type="entry name" value="Acid Proteases"/>
    <property type="match status" value="3"/>
</dbReference>
<accession>A0A240EFG3</accession>
<evidence type="ECO:0000313" key="3">
    <source>
        <dbReference type="EMBL" id="SNX47424.1"/>
    </source>
</evidence>
<dbReference type="OrthoDB" id="8546610at2"/>
<feature type="signal peptide" evidence="1">
    <location>
        <begin position="1"/>
        <end position="22"/>
    </location>
</feature>